<evidence type="ECO:0000256" key="1">
    <source>
        <dbReference type="ARBA" id="ARBA00044755"/>
    </source>
</evidence>
<feature type="region of interest" description="Disordered" evidence="2">
    <location>
        <begin position="128"/>
        <end position="155"/>
    </location>
</feature>
<proteinExistence type="inferred from homology"/>
<evidence type="ECO:0000313" key="4">
    <source>
        <dbReference type="Proteomes" id="UP001172082"/>
    </source>
</evidence>
<organism evidence="3 4">
    <name type="scientific">Splendidivirga corallicola</name>
    <dbReference type="NCBI Taxonomy" id="3051826"/>
    <lineage>
        <taxon>Bacteria</taxon>
        <taxon>Pseudomonadati</taxon>
        <taxon>Bacteroidota</taxon>
        <taxon>Cytophagia</taxon>
        <taxon>Cytophagales</taxon>
        <taxon>Splendidivirgaceae</taxon>
        <taxon>Splendidivirga</taxon>
    </lineage>
</organism>
<dbReference type="Proteomes" id="UP001172082">
    <property type="component" value="Unassembled WGS sequence"/>
</dbReference>
<evidence type="ECO:0000256" key="2">
    <source>
        <dbReference type="SAM" id="MobiDB-lite"/>
    </source>
</evidence>
<protein>
    <submittedName>
        <fullName evidence="3">Polymer-forming cytoskeletal protein</fullName>
    </submittedName>
</protein>
<dbReference type="PANTHER" id="PTHR35024">
    <property type="entry name" value="HYPOTHETICAL CYTOSOLIC PROTEIN"/>
    <property type="match status" value="1"/>
</dbReference>
<reference evidence="3" key="1">
    <citation type="submission" date="2023-06" db="EMBL/GenBank/DDBJ databases">
        <title>Genomic of Parafulvivirga corallium.</title>
        <authorList>
            <person name="Wang G."/>
        </authorList>
    </citation>
    <scope>NUCLEOTIDE SEQUENCE</scope>
    <source>
        <strain evidence="3">BMA10</strain>
    </source>
</reference>
<comment type="similarity">
    <text evidence="1">Belongs to the bactofilin family.</text>
</comment>
<dbReference type="InterPro" id="IPR007607">
    <property type="entry name" value="BacA/B"/>
</dbReference>
<dbReference type="RefSeq" id="WP_346750689.1">
    <property type="nucleotide sequence ID" value="NZ_JAUJEA010000001.1"/>
</dbReference>
<evidence type="ECO:0000313" key="3">
    <source>
        <dbReference type="EMBL" id="MDN5200667.1"/>
    </source>
</evidence>
<dbReference type="PANTHER" id="PTHR35024:SF4">
    <property type="entry name" value="POLYMER-FORMING CYTOSKELETAL PROTEIN"/>
    <property type="match status" value="1"/>
</dbReference>
<dbReference type="Pfam" id="PF04519">
    <property type="entry name" value="Bactofilin"/>
    <property type="match status" value="1"/>
</dbReference>
<feature type="compositionally biased region" description="Basic and acidic residues" evidence="2">
    <location>
        <begin position="145"/>
        <end position="155"/>
    </location>
</feature>
<keyword evidence="4" id="KW-1185">Reference proteome</keyword>
<feature type="compositionally biased region" description="Polar residues" evidence="2">
    <location>
        <begin position="133"/>
        <end position="144"/>
    </location>
</feature>
<sequence length="155" mass="16589">MFNNKLEEKMAEDVSNTSNSIGKGTTLTGNIETYGNLRIEGKVKGDIKSKSKIVLGKSSYIEGNILAQNADIEGEVSGTIEIVDILVLKPSAKIKGNIKTNKFIIESGAQFNGQCKMGQVQKEIKLGEPELANSKTGNGGSVENKQAKKDTVLSN</sequence>
<name>A0ABT8KIX7_9BACT</name>
<comment type="caution">
    <text evidence="3">The sequence shown here is derived from an EMBL/GenBank/DDBJ whole genome shotgun (WGS) entry which is preliminary data.</text>
</comment>
<accession>A0ABT8KIX7</accession>
<dbReference type="EMBL" id="JAUJEA010000001">
    <property type="protein sequence ID" value="MDN5200667.1"/>
    <property type="molecule type" value="Genomic_DNA"/>
</dbReference>
<gene>
    <name evidence="3" type="ORF">QQ008_04825</name>
</gene>